<reference evidence="5" key="1">
    <citation type="journal article" date="2010" name="Nat. Biotechnol.">
        <title>Draft genome sequence of the oilseed species Ricinus communis.</title>
        <authorList>
            <person name="Chan A.P."/>
            <person name="Crabtree J."/>
            <person name="Zhao Q."/>
            <person name="Lorenzi H."/>
            <person name="Orvis J."/>
            <person name="Puiu D."/>
            <person name="Melake-Berhan A."/>
            <person name="Jones K.M."/>
            <person name="Redman J."/>
            <person name="Chen G."/>
            <person name="Cahoon E.B."/>
            <person name="Gedil M."/>
            <person name="Stanke M."/>
            <person name="Haas B.J."/>
            <person name="Wortman J.R."/>
            <person name="Fraser-Liggett C.M."/>
            <person name="Ravel J."/>
            <person name="Rabinowicz P.D."/>
        </authorList>
    </citation>
    <scope>NUCLEOTIDE SEQUENCE [LARGE SCALE GENOMIC DNA]</scope>
    <source>
        <strain evidence="5">cv. Hale</strain>
    </source>
</reference>
<dbReference type="InParanoid" id="B9RZC8"/>
<sequence>MLHSLSLPAFSSSSQPKILNPYNLSHPSFYLKFRTTNQENVRYLKAIGIIDPNTKPHKLPSPDTVTHILNTVNFFKSKGFQDADFSRLTSECPQLLSSEFEITDIEPVFKFLDTDLHASVQESRGLVTNCPELLFSDVEYCLRPTLDYLRQLRVAKLNVPSKLNAHLLNTRVEKLRSKVKFLKSVGLSHQEAASFCARIPAIFGYSIDYNLRPKLEYLLKGMERSMEELKEFPQYFGFSLRKRIIPRHLHLKQRNVRLKLNRMLIWSDQRFYAKWK</sequence>
<dbReference type="Pfam" id="PF02536">
    <property type="entry name" value="mTERF"/>
    <property type="match status" value="1"/>
</dbReference>
<dbReference type="PANTHER" id="PTHR13068:SF139">
    <property type="entry name" value="TRANSCRIPTION TERMINATION FACTOR MTEF1, CHLOROPLASTIC"/>
    <property type="match status" value="1"/>
</dbReference>
<dbReference type="AlphaFoldDB" id="B9RZC8"/>
<dbReference type="InterPro" id="IPR038538">
    <property type="entry name" value="MTERF_sf"/>
</dbReference>
<keyword evidence="2" id="KW-0806">Transcription termination</keyword>
<protein>
    <submittedName>
        <fullName evidence="4">Uncharacterized protein</fullName>
    </submittedName>
</protein>
<evidence type="ECO:0000313" key="4">
    <source>
        <dbReference type="EMBL" id="EEF43308.1"/>
    </source>
</evidence>
<dbReference type="InterPro" id="IPR003690">
    <property type="entry name" value="MTERF"/>
</dbReference>
<dbReference type="OrthoDB" id="637682at2759"/>
<evidence type="ECO:0000256" key="2">
    <source>
        <dbReference type="ARBA" id="ARBA00022472"/>
    </source>
</evidence>
<dbReference type="EMBL" id="EQ973834">
    <property type="protein sequence ID" value="EEF43308.1"/>
    <property type="molecule type" value="Genomic_DNA"/>
</dbReference>
<dbReference type="SMART" id="SM00733">
    <property type="entry name" value="Mterf"/>
    <property type="match status" value="5"/>
</dbReference>
<keyword evidence="2" id="KW-0805">Transcription regulation</keyword>
<dbReference type="GO" id="GO:0009658">
    <property type="term" value="P:chloroplast organization"/>
    <property type="evidence" value="ECO:0000318"/>
    <property type="project" value="GO_Central"/>
</dbReference>
<dbReference type="Proteomes" id="UP000008311">
    <property type="component" value="Unassembled WGS sequence"/>
</dbReference>
<dbReference type="GO" id="GO:0006353">
    <property type="term" value="P:DNA-templated transcription termination"/>
    <property type="evidence" value="ECO:0007669"/>
    <property type="project" value="UniProtKB-KW"/>
</dbReference>
<dbReference type="OMA" id="LWSDQKF"/>
<comment type="similarity">
    <text evidence="1">Belongs to the mTERF family.</text>
</comment>
<dbReference type="GO" id="GO:0009507">
    <property type="term" value="C:chloroplast"/>
    <property type="evidence" value="ECO:0000318"/>
    <property type="project" value="GO_Central"/>
</dbReference>
<dbReference type="eggNOG" id="KOG1267">
    <property type="taxonomic scope" value="Eukaryota"/>
</dbReference>
<keyword evidence="2" id="KW-0804">Transcription</keyword>
<accession>B9RZC8</accession>
<evidence type="ECO:0000256" key="3">
    <source>
        <dbReference type="ARBA" id="ARBA00022946"/>
    </source>
</evidence>
<dbReference type="Gene3D" id="1.25.70.10">
    <property type="entry name" value="Transcription termination factor 3, mitochondrial"/>
    <property type="match status" value="1"/>
</dbReference>
<dbReference type="GO" id="GO:0003676">
    <property type="term" value="F:nucleic acid binding"/>
    <property type="evidence" value="ECO:0007669"/>
    <property type="project" value="InterPro"/>
</dbReference>
<gene>
    <name evidence="4" type="ORF">RCOM_0938160</name>
</gene>
<evidence type="ECO:0000313" key="5">
    <source>
        <dbReference type="Proteomes" id="UP000008311"/>
    </source>
</evidence>
<organism evidence="4 5">
    <name type="scientific">Ricinus communis</name>
    <name type="common">Castor bean</name>
    <dbReference type="NCBI Taxonomy" id="3988"/>
    <lineage>
        <taxon>Eukaryota</taxon>
        <taxon>Viridiplantae</taxon>
        <taxon>Streptophyta</taxon>
        <taxon>Embryophyta</taxon>
        <taxon>Tracheophyta</taxon>
        <taxon>Spermatophyta</taxon>
        <taxon>Magnoliopsida</taxon>
        <taxon>eudicotyledons</taxon>
        <taxon>Gunneridae</taxon>
        <taxon>Pentapetalae</taxon>
        <taxon>rosids</taxon>
        <taxon>fabids</taxon>
        <taxon>Malpighiales</taxon>
        <taxon>Euphorbiaceae</taxon>
        <taxon>Acalyphoideae</taxon>
        <taxon>Acalypheae</taxon>
        <taxon>Ricinus</taxon>
    </lineage>
</organism>
<dbReference type="FunCoup" id="B9RZC8">
    <property type="interactions" value="354"/>
</dbReference>
<evidence type="ECO:0000256" key="1">
    <source>
        <dbReference type="ARBA" id="ARBA00007692"/>
    </source>
</evidence>
<keyword evidence="3" id="KW-0809">Transit peptide</keyword>
<proteinExistence type="inferred from homology"/>
<dbReference type="PANTHER" id="PTHR13068">
    <property type="entry name" value="CGI-12 PROTEIN-RELATED"/>
    <property type="match status" value="1"/>
</dbReference>
<dbReference type="KEGG" id="rcu:8279538"/>
<keyword evidence="5" id="KW-1185">Reference proteome</keyword>
<name>B9RZC8_RICCO</name>